<name>A0A5C5VEP0_9BACT</name>
<evidence type="ECO:0000256" key="2">
    <source>
        <dbReference type="ARBA" id="ARBA00022679"/>
    </source>
</evidence>
<dbReference type="PANTHER" id="PTHR21015:SF22">
    <property type="entry name" value="GLYCOSYLTRANSFERASE"/>
    <property type="match status" value="1"/>
</dbReference>
<dbReference type="RefSeq" id="WP_146563269.1">
    <property type="nucleotide sequence ID" value="NZ_SIHJ01000001.1"/>
</dbReference>
<evidence type="ECO:0000259" key="3">
    <source>
        <dbReference type="Pfam" id="PF03033"/>
    </source>
</evidence>
<keyword evidence="2 5" id="KW-0808">Transferase</keyword>
<dbReference type="Proteomes" id="UP000316714">
    <property type="component" value="Unassembled WGS sequence"/>
</dbReference>
<dbReference type="GO" id="GO:0005975">
    <property type="term" value="P:carbohydrate metabolic process"/>
    <property type="evidence" value="ECO:0007669"/>
    <property type="project" value="InterPro"/>
</dbReference>
<comment type="caution">
    <text evidence="5">The sequence shown here is derived from an EMBL/GenBank/DDBJ whole genome shotgun (WGS) entry which is preliminary data.</text>
</comment>
<keyword evidence="1 5" id="KW-0328">Glycosyltransferase</keyword>
<dbReference type="GO" id="GO:1901137">
    <property type="term" value="P:carbohydrate derivative biosynthetic process"/>
    <property type="evidence" value="ECO:0007669"/>
    <property type="project" value="UniProtKB-ARBA"/>
</dbReference>
<gene>
    <name evidence="5" type="primary">murG</name>
    <name evidence="5" type="ORF">KOR34_13020</name>
</gene>
<dbReference type="OrthoDB" id="9808936at2"/>
<dbReference type="PANTHER" id="PTHR21015">
    <property type="entry name" value="UDP-N-ACETYLGLUCOSAMINE--N-ACETYLMURAMYL-(PENTAPEPTIDE) PYROPHOSPHORYL-UNDECAPRENOL N-ACETYLGLUCOSAMINE TRANSFERASE 1"/>
    <property type="match status" value="1"/>
</dbReference>
<dbReference type="CDD" id="cd03785">
    <property type="entry name" value="GT28_MurG"/>
    <property type="match status" value="1"/>
</dbReference>
<dbReference type="Gene3D" id="3.40.50.2000">
    <property type="entry name" value="Glycogen Phosphorylase B"/>
    <property type="match status" value="2"/>
</dbReference>
<sequence>MILSPHLVIAGGGRLGNLFPGLAVAQRLGELCPQLELTFVGSGDASERHDALTACHNYLSVPAHALPRSPLESIRYLTDNTAGYWASRWLLGEKKASLLLGLGGPVSGVMARAAHSRCVPFVLLEQNARVSRTARTLGRHAEAVCLAHSDAQSGLPVESPLVVTGVPTRDEFSQIHSGALPATGNHEGGKQLLVLAGANGSRSDVLNRGVVAALARVRKNLDGWRIVHQAGRGQLQATELAYQAAGLDALVVSQLDEIATAYAASDLTICRAGASTLAELQAVGLPAIVVPDATVVDDHQAANAAACVSAGAAVMVAENGPEPVEVSLARQLGQLLPNDVRRARMSQSARAIARPDAASRVAELCAGLLGLVAERAAA</sequence>
<dbReference type="InterPro" id="IPR004276">
    <property type="entry name" value="GlycoTrans_28_N"/>
</dbReference>
<dbReference type="Pfam" id="PF03033">
    <property type="entry name" value="Glyco_transf_28"/>
    <property type="match status" value="1"/>
</dbReference>
<evidence type="ECO:0000313" key="5">
    <source>
        <dbReference type="EMBL" id="TWT36397.1"/>
    </source>
</evidence>
<proteinExistence type="predicted"/>
<evidence type="ECO:0000313" key="6">
    <source>
        <dbReference type="Proteomes" id="UP000316714"/>
    </source>
</evidence>
<dbReference type="AlphaFoldDB" id="A0A5C5VEP0"/>
<reference evidence="5 6" key="1">
    <citation type="submission" date="2019-02" db="EMBL/GenBank/DDBJ databases">
        <title>Deep-cultivation of Planctomycetes and their phenomic and genomic characterization uncovers novel biology.</title>
        <authorList>
            <person name="Wiegand S."/>
            <person name="Jogler M."/>
            <person name="Boedeker C."/>
            <person name="Pinto D."/>
            <person name="Vollmers J."/>
            <person name="Rivas-Marin E."/>
            <person name="Kohn T."/>
            <person name="Peeters S.H."/>
            <person name="Heuer A."/>
            <person name="Rast P."/>
            <person name="Oberbeckmann S."/>
            <person name="Bunk B."/>
            <person name="Jeske O."/>
            <person name="Meyerdierks A."/>
            <person name="Storesund J.E."/>
            <person name="Kallscheuer N."/>
            <person name="Luecker S."/>
            <person name="Lage O.M."/>
            <person name="Pohl T."/>
            <person name="Merkel B.J."/>
            <person name="Hornburger P."/>
            <person name="Mueller R.-W."/>
            <person name="Bruemmer F."/>
            <person name="Labrenz M."/>
            <person name="Spormann A.M."/>
            <person name="Op Den Camp H."/>
            <person name="Overmann J."/>
            <person name="Amann R."/>
            <person name="Jetten M.S.M."/>
            <person name="Mascher T."/>
            <person name="Medema M.H."/>
            <person name="Devos D.P."/>
            <person name="Kaster A.-K."/>
            <person name="Ovreas L."/>
            <person name="Rohde M."/>
            <person name="Galperin M.Y."/>
            <person name="Jogler C."/>
        </authorList>
    </citation>
    <scope>NUCLEOTIDE SEQUENCE [LARGE SCALE GENOMIC DNA]</scope>
    <source>
        <strain evidence="5 6">KOR34</strain>
    </source>
</reference>
<evidence type="ECO:0000256" key="1">
    <source>
        <dbReference type="ARBA" id="ARBA00022676"/>
    </source>
</evidence>
<keyword evidence="6" id="KW-1185">Reference proteome</keyword>
<evidence type="ECO:0000259" key="4">
    <source>
        <dbReference type="Pfam" id="PF04101"/>
    </source>
</evidence>
<dbReference type="InterPro" id="IPR007235">
    <property type="entry name" value="Glyco_trans_28_C"/>
</dbReference>
<organism evidence="5 6">
    <name type="scientific">Posidoniimonas corsicana</name>
    <dbReference type="NCBI Taxonomy" id="1938618"/>
    <lineage>
        <taxon>Bacteria</taxon>
        <taxon>Pseudomonadati</taxon>
        <taxon>Planctomycetota</taxon>
        <taxon>Planctomycetia</taxon>
        <taxon>Pirellulales</taxon>
        <taxon>Lacipirellulaceae</taxon>
        <taxon>Posidoniimonas</taxon>
    </lineage>
</organism>
<protein>
    <submittedName>
        <fullName evidence="5">UDP-N-acetylglucosamine--N-acetylmuramyl-(Pentapeptide) pyrophosphoryl-undecaprenol N-acetylglucosamine transferase MurG</fullName>
        <ecNumber evidence="5">2.4.1.227</ecNumber>
    </submittedName>
</protein>
<dbReference type="Pfam" id="PF04101">
    <property type="entry name" value="Glyco_tran_28_C"/>
    <property type="match status" value="1"/>
</dbReference>
<dbReference type="GO" id="GO:0016758">
    <property type="term" value="F:hexosyltransferase activity"/>
    <property type="evidence" value="ECO:0007669"/>
    <property type="project" value="InterPro"/>
</dbReference>
<dbReference type="EMBL" id="SIHJ01000001">
    <property type="protein sequence ID" value="TWT36397.1"/>
    <property type="molecule type" value="Genomic_DNA"/>
</dbReference>
<accession>A0A5C5VEP0</accession>
<feature type="domain" description="Glycosyl transferase family 28 C-terminal" evidence="4">
    <location>
        <begin position="193"/>
        <end position="360"/>
    </location>
</feature>
<dbReference type="SUPFAM" id="SSF53756">
    <property type="entry name" value="UDP-Glycosyltransferase/glycogen phosphorylase"/>
    <property type="match status" value="1"/>
</dbReference>
<feature type="domain" description="Glycosyltransferase family 28 N-terminal" evidence="3">
    <location>
        <begin position="8"/>
        <end position="144"/>
    </location>
</feature>
<dbReference type="EC" id="2.4.1.227" evidence="5"/>